<feature type="non-terminal residue" evidence="1">
    <location>
        <position position="289"/>
    </location>
</feature>
<gene>
    <name evidence="1" type="ORF">FA95DRAFT_1611189</name>
</gene>
<protein>
    <submittedName>
        <fullName evidence="1">Uncharacterized protein</fullName>
    </submittedName>
</protein>
<dbReference type="EMBL" id="MU276136">
    <property type="protein sequence ID" value="KAI0041225.1"/>
    <property type="molecule type" value="Genomic_DNA"/>
</dbReference>
<evidence type="ECO:0000313" key="2">
    <source>
        <dbReference type="Proteomes" id="UP000814033"/>
    </source>
</evidence>
<comment type="caution">
    <text evidence="1">The sequence shown here is derived from an EMBL/GenBank/DDBJ whole genome shotgun (WGS) entry which is preliminary data.</text>
</comment>
<keyword evidence="2" id="KW-1185">Reference proteome</keyword>
<evidence type="ECO:0000313" key="1">
    <source>
        <dbReference type="EMBL" id="KAI0041225.1"/>
    </source>
</evidence>
<reference evidence="1" key="2">
    <citation type="journal article" date="2022" name="New Phytol.">
        <title>Evolutionary transition to the ectomycorrhizal habit in the genomes of a hyperdiverse lineage of mushroom-forming fungi.</title>
        <authorList>
            <person name="Looney B."/>
            <person name="Miyauchi S."/>
            <person name="Morin E."/>
            <person name="Drula E."/>
            <person name="Courty P.E."/>
            <person name="Kohler A."/>
            <person name="Kuo A."/>
            <person name="LaButti K."/>
            <person name="Pangilinan J."/>
            <person name="Lipzen A."/>
            <person name="Riley R."/>
            <person name="Andreopoulos W."/>
            <person name="He G."/>
            <person name="Johnson J."/>
            <person name="Nolan M."/>
            <person name="Tritt A."/>
            <person name="Barry K.W."/>
            <person name="Grigoriev I.V."/>
            <person name="Nagy L.G."/>
            <person name="Hibbett D."/>
            <person name="Henrissat B."/>
            <person name="Matheny P.B."/>
            <person name="Labbe J."/>
            <person name="Martin F.M."/>
        </authorList>
    </citation>
    <scope>NUCLEOTIDE SEQUENCE</scope>
    <source>
        <strain evidence="1">FP105234-sp</strain>
    </source>
</reference>
<reference evidence="1" key="1">
    <citation type="submission" date="2021-02" db="EMBL/GenBank/DDBJ databases">
        <authorList>
            <consortium name="DOE Joint Genome Institute"/>
            <person name="Ahrendt S."/>
            <person name="Looney B.P."/>
            <person name="Miyauchi S."/>
            <person name="Morin E."/>
            <person name="Drula E."/>
            <person name="Courty P.E."/>
            <person name="Chicoki N."/>
            <person name="Fauchery L."/>
            <person name="Kohler A."/>
            <person name="Kuo A."/>
            <person name="Labutti K."/>
            <person name="Pangilinan J."/>
            <person name="Lipzen A."/>
            <person name="Riley R."/>
            <person name="Andreopoulos W."/>
            <person name="He G."/>
            <person name="Johnson J."/>
            <person name="Barry K.W."/>
            <person name="Grigoriev I.V."/>
            <person name="Nagy L."/>
            <person name="Hibbett D."/>
            <person name="Henrissat B."/>
            <person name="Matheny P.B."/>
            <person name="Labbe J."/>
            <person name="Martin F."/>
        </authorList>
    </citation>
    <scope>NUCLEOTIDE SEQUENCE</scope>
    <source>
        <strain evidence="1">FP105234-sp</strain>
    </source>
</reference>
<organism evidence="1 2">
    <name type="scientific">Auriscalpium vulgare</name>
    <dbReference type="NCBI Taxonomy" id="40419"/>
    <lineage>
        <taxon>Eukaryota</taxon>
        <taxon>Fungi</taxon>
        <taxon>Dikarya</taxon>
        <taxon>Basidiomycota</taxon>
        <taxon>Agaricomycotina</taxon>
        <taxon>Agaricomycetes</taxon>
        <taxon>Russulales</taxon>
        <taxon>Auriscalpiaceae</taxon>
        <taxon>Auriscalpium</taxon>
    </lineage>
</organism>
<dbReference type="Proteomes" id="UP000814033">
    <property type="component" value="Unassembled WGS sequence"/>
</dbReference>
<name>A0ACB8RB84_9AGAM</name>
<accession>A0ACB8RB84</accession>
<proteinExistence type="predicted"/>
<sequence length="289" mass="31757">MHALEELRLYLDIEIEDPFPNAPLRIVTLPNLRMFCLGMNVMRVRGILAHLALPSASILVELVHEYADATLCNLAFSMAFACANTASKQLTYLRAMETANPSKEEKYYAGMIARCDKEEPTISISVVFRKPRHPAWVHEGLVQMALKAAPLEHVEELVVRSETDAWLDSLGSTPKLQSVFVEYNAAIALCAALSPRPDAVDADRDGNRDPPADDDAPRCFLPTLSTLTIGEVDFGILGEGGKTLAEALPLCLAERARYGCMLEVLDLSWSTVDEACVRVLEEAVPGMEI</sequence>